<protein>
    <recommendedName>
        <fullName evidence="4">Tetratricopeptide repeat protein</fullName>
    </recommendedName>
</protein>
<evidence type="ECO:0000313" key="3">
    <source>
        <dbReference type="Proteomes" id="UP000094068"/>
    </source>
</evidence>
<dbReference type="RefSeq" id="WP_069645699.1">
    <property type="nucleotide sequence ID" value="NZ_MIJZ01000012.1"/>
</dbReference>
<evidence type="ECO:0000256" key="1">
    <source>
        <dbReference type="SAM" id="Coils"/>
    </source>
</evidence>
<comment type="caution">
    <text evidence="2">The sequence shown here is derived from an EMBL/GenBank/DDBJ whole genome shotgun (WGS) entry which is preliminary data.</text>
</comment>
<name>A0A1E5GGX9_9ENTE</name>
<evidence type="ECO:0008006" key="4">
    <source>
        <dbReference type="Google" id="ProtNLM"/>
    </source>
</evidence>
<gene>
    <name evidence="2" type="ORF">BCR21_06325</name>
</gene>
<proteinExistence type="predicted"/>
<dbReference type="AlphaFoldDB" id="A0A1E5GGX9"/>
<dbReference type="Proteomes" id="UP000094068">
    <property type="component" value="Unassembled WGS sequence"/>
</dbReference>
<feature type="coiled-coil region" evidence="1">
    <location>
        <begin position="19"/>
        <end position="53"/>
    </location>
</feature>
<dbReference type="STRING" id="903984.BCR21_06325"/>
<accession>A0A1E5GGX9</accession>
<keyword evidence="3" id="KW-1185">Reference proteome</keyword>
<evidence type="ECO:0000313" key="2">
    <source>
        <dbReference type="EMBL" id="OEG11845.1"/>
    </source>
</evidence>
<keyword evidence="1" id="KW-0175">Coiled coil</keyword>
<organism evidence="2 3">
    <name type="scientific">Enterococcus ureasiticus</name>
    <dbReference type="NCBI Taxonomy" id="903984"/>
    <lineage>
        <taxon>Bacteria</taxon>
        <taxon>Bacillati</taxon>
        <taxon>Bacillota</taxon>
        <taxon>Bacilli</taxon>
        <taxon>Lactobacillales</taxon>
        <taxon>Enterococcaceae</taxon>
        <taxon>Enterococcus</taxon>
    </lineage>
</organism>
<dbReference type="EMBL" id="MIJZ01000012">
    <property type="protein sequence ID" value="OEG11845.1"/>
    <property type="molecule type" value="Genomic_DNA"/>
</dbReference>
<dbReference type="OrthoDB" id="7066280at2"/>
<sequence length="133" mass="15038">MFDFLKKKKTSIVKTEVAESLTENQKNDLRKEISRLTAEINELELADSALAEKYEEVGLLLAQLDEIDQAISTLEKSQSYKNSIGSGYKKLMSLYNQKRAEAARSGDDAGIEQWMNKMDDMRQIAKKVTISGQ</sequence>
<reference evidence="3" key="1">
    <citation type="submission" date="2016-09" db="EMBL/GenBank/DDBJ databases">
        <authorList>
            <person name="Gulvik C.A."/>
        </authorList>
    </citation>
    <scope>NUCLEOTIDE SEQUENCE [LARGE SCALE GENOMIC DNA]</scope>
    <source>
        <strain evidence="3">DSM 23328</strain>
    </source>
</reference>